<keyword evidence="5" id="KW-1185">Reference proteome</keyword>
<dbReference type="InterPro" id="IPR002777">
    <property type="entry name" value="PFD_beta-like"/>
</dbReference>
<dbReference type="AlphaFoldDB" id="A0A1Y1YXD0"/>
<feature type="coiled-coil region" evidence="3">
    <location>
        <begin position="72"/>
        <end position="103"/>
    </location>
</feature>
<reference evidence="4 5" key="1">
    <citation type="submission" date="2016-08" db="EMBL/GenBank/DDBJ databases">
        <title>A Parts List for Fungal Cellulosomes Revealed by Comparative Genomics.</title>
        <authorList>
            <consortium name="DOE Joint Genome Institute"/>
            <person name="Haitjema C.H."/>
            <person name="Gilmore S.P."/>
            <person name="Henske J.K."/>
            <person name="Solomon K.V."/>
            <person name="De Groot R."/>
            <person name="Kuo A."/>
            <person name="Mondo S.J."/>
            <person name="Salamov A.A."/>
            <person name="Labutti K."/>
            <person name="Zhao Z."/>
            <person name="Chiniquy J."/>
            <person name="Barry K."/>
            <person name="Brewer H.M."/>
            <person name="Purvine S.O."/>
            <person name="Wright A.T."/>
            <person name="Boxma B."/>
            <person name="Van Alen T."/>
            <person name="Hackstein J.H."/>
            <person name="Baker S.E."/>
            <person name="Grigoriev I.V."/>
            <person name="O'Malley M.A."/>
        </authorList>
    </citation>
    <scope>NUCLEOTIDE SEQUENCE [LARGE SCALE GENOMIC DNA]</scope>
    <source>
        <strain evidence="4 5">G1</strain>
    </source>
</reference>
<gene>
    <name evidence="4" type="ORF">LY90DRAFT_678621</name>
</gene>
<organism evidence="4 5">
    <name type="scientific">Neocallimastix californiae</name>
    <dbReference type="NCBI Taxonomy" id="1754190"/>
    <lineage>
        <taxon>Eukaryota</taxon>
        <taxon>Fungi</taxon>
        <taxon>Fungi incertae sedis</taxon>
        <taxon>Chytridiomycota</taxon>
        <taxon>Chytridiomycota incertae sedis</taxon>
        <taxon>Neocallimastigomycetes</taxon>
        <taxon>Neocallimastigales</taxon>
        <taxon>Neocallimastigaceae</taxon>
        <taxon>Neocallimastix</taxon>
    </lineage>
</organism>
<comment type="similarity">
    <text evidence="1">Belongs to the prefoldin subunit beta family.</text>
</comment>
<evidence type="ECO:0000313" key="5">
    <source>
        <dbReference type="Proteomes" id="UP000193920"/>
    </source>
</evidence>
<dbReference type="Pfam" id="PF01920">
    <property type="entry name" value="Prefoldin_2"/>
    <property type="match status" value="1"/>
</dbReference>
<dbReference type="PANTHER" id="PTHR20903:SF0">
    <property type="entry name" value="PREFOLDIN SUBUNIT 1"/>
    <property type="match status" value="1"/>
</dbReference>
<evidence type="ECO:0000256" key="2">
    <source>
        <dbReference type="ARBA" id="ARBA00023186"/>
    </source>
</evidence>
<sequence length="121" mass="14298">MSLNEEAIKRMFQEMQNKNVQLTRDLNGVKYQIQANEREQKICELANKELLNYEDSTIAYKSVGKMFVQADLNKIRTDNEKQVEEYKKEQEALKKKEKYLERSLTDLTNHIKDIMHGVSGR</sequence>
<evidence type="ECO:0000256" key="3">
    <source>
        <dbReference type="SAM" id="Coils"/>
    </source>
</evidence>
<accession>A0A1Y1YXD0</accession>
<name>A0A1Y1YXD0_9FUNG</name>
<keyword evidence="3" id="KW-0175">Coiled coil</keyword>
<dbReference type="GO" id="GO:0016272">
    <property type="term" value="C:prefoldin complex"/>
    <property type="evidence" value="ECO:0007669"/>
    <property type="project" value="InterPro"/>
</dbReference>
<dbReference type="SUPFAM" id="SSF46579">
    <property type="entry name" value="Prefoldin"/>
    <property type="match status" value="1"/>
</dbReference>
<proteinExistence type="inferred from homology"/>
<dbReference type="GO" id="GO:0005737">
    <property type="term" value="C:cytoplasm"/>
    <property type="evidence" value="ECO:0007669"/>
    <property type="project" value="TreeGrafter"/>
</dbReference>
<evidence type="ECO:0000313" key="4">
    <source>
        <dbReference type="EMBL" id="ORY02692.1"/>
    </source>
</evidence>
<dbReference type="Gene3D" id="1.10.287.370">
    <property type="match status" value="1"/>
</dbReference>
<dbReference type="Proteomes" id="UP000193920">
    <property type="component" value="Unassembled WGS sequence"/>
</dbReference>
<keyword evidence="2" id="KW-0143">Chaperone</keyword>
<protein>
    <submittedName>
        <fullName evidence="4">Prefoldin</fullName>
    </submittedName>
</protein>
<dbReference type="PANTHER" id="PTHR20903">
    <property type="entry name" value="PREFOLDIN SUBUNIT 1-RELATED"/>
    <property type="match status" value="1"/>
</dbReference>
<evidence type="ECO:0000256" key="1">
    <source>
        <dbReference type="ARBA" id="ARBA00008045"/>
    </source>
</evidence>
<dbReference type="GO" id="GO:0044183">
    <property type="term" value="F:protein folding chaperone"/>
    <property type="evidence" value="ECO:0007669"/>
    <property type="project" value="TreeGrafter"/>
</dbReference>
<dbReference type="GO" id="GO:0051082">
    <property type="term" value="F:unfolded protein binding"/>
    <property type="evidence" value="ECO:0007669"/>
    <property type="project" value="InterPro"/>
</dbReference>
<dbReference type="STRING" id="1754190.A0A1Y1YXD0"/>
<dbReference type="OrthoDB" id="2015447at2759"/>
<dbReference type="EMBL" id="MCOG01000486">
    <property type="protein sequence ID" value="ORY02692.1"/>
    <property type="molecule type" value="Genomic_DNA"/>
</dbReference>
<dbReference type="InterPro" id="IPR009053">
    <property type="entry name" value="Prefoldin"/>
</dbReference>
<comment type="caution">
    <text evidence="4">The sequence shown here is derived from an EMBL/GenBank/DDBJ whole genome shotgun (WGS) entry which is preliminary data.</text>
</comment>